<dbReference type="InterPro" id="IPR011012">
    <property type="entry name" value="Longin-like_dom_sf"/>
</dbReference>
<evidence type="ECO:0000313" key="5">
    <source>
        <dbReference type="EMBL" id="KIY96233.1"/>
    </source>
</evidence>
<sequence length="179" mass="19400">MPLAYALVARASDGAVLAQHSFVAGNFESVAMECLQRMQHGYDDKFTVNCDGYTFNYLLHAGYVFAVAADEAYGRQVPFACAQRVCDAWMEKFASKGRSAGPYGMDKNFRRSRVRRAAGAAVGRWAVLPGRGPGVGRPAARSSGAPVLKREMEFCQSHPSEMGRVAAVQQKVDAVKGVM</sequence>
<protein>
    <submittedName>
        <fullName evidence="5">Putative vesicle-associated membrane protein</fullName>
    </submittedName>
</protein>
<dbReference type="Gene3D" id="3.30.450.50">
    <property type="entry name" value="Longin domain"/>
    <property type="match status" value="1"/>
</dbReference>
<dbReference type="PANTHER" id="PTHR21136:SF168">
    <property type="entry name" value="VESICLE-ASSOCIATED MEMBRANE PROTEIN 9"/>
    <property type="match status" value="1"/>
</dbReference>
<comment type="subcellular location">
    <subcellularLocation>
        <location evidence="3">Endomembrane system</location>
        <topology evidence="3">Single-pass type IV membrane protein</topology>
    </subcellularLocation>
</comment>
<dbReference type="PANTHER" id="PTHR21136">
    <property type="entry name" value="SNARE PROTEINS"/>
    <property type="match status" value="1"/>
</dbReference>
<dbReference type="GO" id="GO:0012505">
    <property type="term" value="C:endomembrane system"/>
    <property type="evidence" value="ECO:0007669"/>
    <property type="project" value="UniProtKB-SubCell"/>
</dbReference>
<dbReference type="CDD" id="cd14824">
    <property type="entry name" value="Longin"/>
    <property type="match status" value="1"/>
</dbReference>
<evidence type="ECO:0000259" key="4">
    <source>
        <dbReference type="PROSITE" id="PS50859"/>
    </source>
</evidence>
<dbReference type="InterPro" id="IPR010908">
    <property type="entry name" value="Longin_dom"/>
</dbReference>
<evidence type="ECO:0000256" key="1">
    <source>
        <dbReference type="ARBA" id="ARBA00008025"/>
    </source>
</evidence>
<reference evidence="5 6" key="1">
    <citation type="journal article" date="2013" name="BMC Genomics">
        <title>Reconstruction of the lipid metabolism for the microalga Monoraphidium neglectum from its genome sequence reveals characteristics suitable for biofuel production.</title>
        <authorList>
            <person name="Bogen C."/>
            <person name="Al-Dilaimi A."/>
            <person name="Albersmeier A."/>
            <person name="Wichmann J."/>
            <person name="Grundmann M."/>
            <person name="Rupp O."/>
            <person name="Lauersen K.J."/>
            <person name="Blifernez-Klassen O."/>
            <person name="Kalinowski J."/>
            <person name="Goesmann A."/>
            <person name="Mussgnug J.H."/>
            <person name="Kruse O."/>
        </authorList>
    </citation>
    <scope>NUCLEOTIDE SEQUENCE [LARGE SCALE GENOMIC DNA]</scope>
    <source>
        <strain evidence="5 6">SAG 48.87</strain>
    </source>
</reference>
<feature type="non-terminal residue" evidence="5">
    <location>
        <position position="179"/>
    </location>
</feature>
<dbReference type="SUPFAM" id="SSF64356">
    <property type="entry name" value="SNARE-like"/>
    <property type="match status" value="1"/>
</dbReference>
<dbReference type="InterPro" id="IPR051097">
    <property type="entry name" value="Synaptobrevin-like_transport"/>
</dbReference>
<name>A0A0D2KKB6_9CHLO</name>
<dbReference type="EMBL" id="KK103100">
    <property type="protein sequence ID" value="KIY96233.1"/>
    <property type="molecule type" value="Genomic_DNA"/>
</dbReference>
<dbReference type="RefSeq" id="XP_013895253.1">
    <property type="nucleotide sequence ID" value="XM_014039799.1"/>
</dbReference>
<dbReference type="STRING" id="145388.A0A0D2KKB6"/>
<dbReference type="OrthoDB" id="248747at2759"/>
<dbReference type="Pfam" id="PF13774">
    <property type="entry name" value="Longin"/>
    <property type="match status" value="1"/>
</dbReference>
<evidence type="ECO:0000313" key="6">
    <source>
        <dbReference type="Proteomes" id="UP000054498"/>
    </source>
</evidence>
<accession>A0A0D2KKB6</accession>
<evidence type="ECO:0000256" key="3">
    <source>
        <dbReference type="ARBA" id="ARBA00046280"/>
    </source>
</evidence>
<dbReference type="PROSITE" id="PS50859">
    <property type="entry name" value="LONGIN"/>
    <property type="match status" value="1"/>
</dbReference>
<dbReference type="KEGG" id="mng:MNEG_11731"/>
<organism evidence="5 6">
    <name type="scientific">Monoraphidium neglectum</name>
    <dbReference type="NCBI Taxonomy" id="145388"/>
    <lineage>
        <taxon>Eukaryota</taxon>
        <taxon>Viridiplantae</taxon>
        <taxon>Chlorophyta</taxon>
        <taxon>core chlorophytes</taxon>
        <taxon>Chlorophyceae</taxon>
        <taxon>CS clade</taxon>
        <taxon>Sphaeropleales</taxon>
        <taxon>Selenastraceae</taxon>
        <taxon>Monoraphidium</taxon>
    </lineage>
</organism>
<gene>
    <name evidence="5" type="ORF">MNEG_11731</name>
</gene>
<dbReference type="SMART" id="SM01270">
    <property type="entry name" value="Longin"/>
    <property type="match status" value="1"/>
</dbReference>
<comment type="similarity">
    <text evidence="1">Belongs to the synaptobrevin family.</text>
</comment>
<evidence type="ECO:0000256" key="2">
    <source>
        <dbReference type="ARBA" id="ARBA00023136"/>
    </source>
</evidence>
<dbReference type="AlphaFoldDB" id="A0A0D2KKB6"/>
<feature type="domain" description="Longin" evidence="4">
    <location>
        <begin position="7"/>
        <end position="113"/>
    </location>
</feature>
<keyword evidence="2" id="KW-0472">Membrane</keyword>
<dbReference type="GeneID" id="25729023"/>
<dbReference type="Proteomes" id="UP000054498">
    <property type="component" value="Unassembled WGS sequence"/>
</dbReference>
<proteinExistence type="inferred from homology"/>
<keyword evidence="6" id="KW-1185">Reference proteome</keyword>